<dbReference type="AlphaFoldDB" id="A0AAI9N4L6"/>
<accession>A0AAI9N4L6</accession>
<name>A0AAI9N4L6_9BURK</name>
<comment type="caution">
    <text evidence="1">The sequence shown here is derived from an EMBL/GenBank/DDBJ whole genome shotgun (WGS) entry which is preliminary data.</text>
</comment>
<dbReference type="EMBL" id="AEEC02000006">
    <property type="protein sequence ID" value="EOA05678.1"/>
    <property type="molecule type" value="Genomic_DNA"/>
</dbReference>
<protein>
    <submittedName>
        <fullName evidence="1">Uncharacterized protein</fullName>
    </submittedName>
</protein>
<evidence type="ECO:0000313" key="2">
    <source>
        <dbReference type="Proteomes" id="UP000006772"/>
    </source>
</evidence>
<gene>
    <name evidence="1" type="ORF">HFRIS_006283</name>
</gene>
<reference evidence="1 2" key="1">
    <citation type="journal article" date="2013" name="Front. Microbiol.">
        <title>The genome of the endophytic bacterium H. frisingense GSF30(T) identifies diverse strategies in the Herbaspirillum genus to interact with plants.</title>
        <authorList>
            <person name="Straub D."/>
            <person name="Rothballer M."/>
            <person name="Hartmann A."/>
            <person name="Ludewig U."/>
        </authorList>
    </citation>
    <scope>NUCLEOTIDE SEQUENCE [LARGE SCALE GENOMIC DNA]</scope>
    <source>
        <strain evidence="1 2">GSF30</strain>
    </source>
</reference>
<dbReference type="Proteomes" id="UP000006772">
    <property type="component" value="Unassembled WGS sequence"/>
</dbReference>
<organism evidence="1 2">
    <name type="scientific">Herbaspirillum frisingense GSF30</name>
    <dbReference type="NCBI Taxonomy" id="864073"/>
    <lineage>
        <taxon>Bacteria</taxon>
        <taxon>Pseudomonadati</taxon>
        <taxon>Pseudomonadota</taxon>
        <taxon>Betaproteobacteria</taxon>
        <taxon>Burkholderiales</taxon>
        <taxon>Oxalobacteraceae</taxon>
        <taxon>Herbaspirillum</taxon>
    </lineage>
</organism>
<proteinExistence type="predicted"/>
<evidence type="ECO:0000313" key="1">
    <source>
        <dbReference type="EMBL" id="EOA05678.1"/>
    </source>
</evidence>
<sequence>MNHQWLVTIILPAIFSSQVSIAGERETNEIELIIKTQKQIGEQASYQNIEIDKVLIKSSEKLGNAQIKRINSELQRLNISFHKSASACYDPQWPGPWGHVLKYEKTNFGKTTLSILFDIAEGCSGQPNFETFAANFSIPTGKPISTRTLLERYAPSLLRAGAEVSHDFLILGDDAFSILMEQNEGTFTPDLQESCDFFLRRTGFRVWVEENRLVLLPPFQVQNSICHN</sequence>
<dbReference type="RefSeq" id="WP_006462427.1">
    <property type="nucleotide sequence ID" value="NZ_AEEC02000006.1"/>
</dbReference>